<feature type="coiled-coil region" evidence="4">
    <location>
        <begin position="375"/>
        <end position="402"/>
    </location>
</feature>
<proteinExistence type="inferred from homology"/>
<dbReference type="EMBL" id="MVDD01000010">
    <property type="protein sequence ID" value="PKQ62011.1"/>
    <property type="molecule type" value="Genomic_DNA"/>
</dbReference>
<evidence type="ECO:0000313" key="6">
    <source>
        <dbReference type="EMBL" id="PKQ62011.1"/>
    </source>
</evidence>
<keyword evidence="7" id="KW-1185">Reference proteome</keyword>
<evidence type="ECO:0000256" key="3">
    <source>
        <dbReference type="ARBA" id="ARBA00022679"/>
    </source>
</evidence>
<keyword evidence="4" id="KW-0175">Coiled coil</keyword>
<feature type="domain" description="Glycosyl transferase family 1" evidence="5">
    <location>
        <begin position="238"/>
        <end position="405"/>
    </location>
</feature>
<comment type="caution">
    <text evidence="6">The sequence shown here is derived from an EMBL/GenBank/DDBJ whole genome shotgun (WGS) entry which is preliminary data.</text>
</comment>
<dbReference type="OrthoDB" id="9810929at2"/>
<sequence>MNILQIIPGSGGSFYCGNCLRDDKFHLAMKKQGHEVTKIPMYLPLFSDEHDLNEIPVFYGAISIYLKQLYPIFRHAPAWIDRLLNSAPMLKLAASMAGSTNAKGLEEMTVSMLMGEEGKQKEELNRMVNWMAEYLKPDVIHLSNALLLGLAPKLKQEFPNAILVCSLQDEDVWVDAMKDSFRNKIWALMSSKATHLDAFVAVSDFYARVSIEKMSLAKEKVFTNHLGVDPDEYTFTAPNTKARNIGYISRMCEANGFDLMVDAFMELKKDHNFNDVKLILTGGSTGDDKTIIKQVRHKLKEKKLLEQVEFHEDFDGAGRHDFFKKVRMISVPVRNGEAFGLYLLESMASGVPVVQPNLGAFPEIVEKSKGGIIYKNNTAKELAKALKELLKEENKLQELAVTARKGVEKGFNIYTQTDQLIEIYRKLKN</sequence>
<keyword evidence="3" id="KW-0808">Transferase</keyword>
<organism evidence="6 7">
    <name type="scientific">Labilibaculum filiforme</name>
    <dbReference type="NCBI Taxonomy" id="1940526"/>
    <lineage>
        <taxon>Bacteria</taxon>
        <taxon>Pseudomonadati</taxon>
        <taxon>Bacteroidota</taxon>
        <taxon>Bacteroidia</taxon>
        <taxon>Marinilabiliales</taxon>
        <taxon>Marinifilaceae</taxon>
        <taxon>Labilibaculum</taxon>
    </lineage>
</organism>
<dbReference type="Gene3D" id="3.40.50.2000">
    <property type="entry name" value="Glycogen Phosphorylase B"/>
    <property type="match status" value="2"/>
</dbReference>
<evidence type="ECO:0000256" key="1">
    <source>
        <dbReference type="ARBA" id="ARBA00009481"/>
    </source>
</evidence>
<evidence type="ECO:0000313" key="7">
    <source>
        <dbReference type="Proteomes" id="UP000233535"/>
    </source>
</evidence>
<evidence type="ECO:0000256" key="4">
    <source>
        <dbReference type="SAM" id="Coils"/>
    </source>
</evidence>
<evidence type="ECO:0000256" key="2">
    <source>
        <dbReference type="ARBA" id="ARBA00022676"/>
    </source>
</evidence>
<protein>
    <recommendedName>
        <fullName evidence="5">Glycosyl transferase family 1 domain-containing protein</fullName>
    </recommendedName>
</protein>
<dbReference type="InterPro" id="IPR001296">
    <property type="entry name" value="Glyco_trans_1"/>
</dbReference>
<evidence type="ECO:0000259" key="5">
    <source>
        <dbReference type="Pfam" id="PF00534"/>
    </source>
</evidence>
<dbReference type="PANTHER" id="PTHR12526">
    <property type="entry name" value="GLYCOSYLTRANSFERASE"/>
    <property type="match status" value="1"/>
</dbReference>
<dbReference type="AlphaFoldDB" id="A0A2N3HVF9"/>
<reference evidence="6 7" key="1">
    <citation type="journal article" date="2017" name="Front. Microbiol.">
        <title>Labilibaculum manganireducens gen. nov., sp. nov. and Labilibaculum filiforme sp. nov., Novel Bacteroidetes Isolated from Subsurface Sediments of the Baltic Sea.</title>
        <authorList>
            <person name="Vandieken V."/>
            <person name="Marshall I.P."/>
            <person name="Niemann H."/>
            <person name="Engelen B."/>
            <person name="Cypionka H."/>
        </authorList>
    </citation>
    <scope>NUCLEOTIDE SEQUENCE [LARGE SCALE GENOMIC DNA]</scope>
    <source>
        <strain evidence="6 7">59.16B</strain>
    </source>
</reference>
<dbReference type="Pfam" id="PF00534">
    <property type="entry name" value="Glycos_transf_1"/>
    <property type="match status" value="1"/>
</dbReference>
<dbReference type="SUPFAM" id="SSF53756">
    <property type="entry name" value="UDP-Glycosyltransferase/glycogen phosphorylase"/>
    <property type="match status" value="1"/>
</dbReference>
<keyword evidence="2" id="KW-0328">Glycosyltransferase</keyword>
<dbReference type="Proteomes" id="UP000233535">
    <property type="component" value="Unassembled WGS sequence"/>
</dbReference>
<dbReference type="RefSeq" id="WP_101262039.1">
    <property type="nucleotide sequence ID" value="NZ_MVDD01000010.1"/>
</dbReference>
<name>A0A2N3HVF9_9BACT</name>
<gene>
    <name evidence="6" type="ORF">BZG02_13810</name>
</gene>
<accession>A0A2N3HVF9</accession>
<dbReference type="CDD" id="cd03801">
    <property type="entry name" value="GT4_PimA-like"/>
    <property type="match status" value="1"/>
</dbReference>
<dbReference type="PANTHER" id="PTHR12526:SF640">
    <property type="entry name" value="COLANIC ACID BIOSYNTHESIS GLYCOSYLTRANSFERASE WCAL-RELATED"/>
    <property type="match status" value="1"/>
</dbReference>
<comment type="similarity">
    <text evidence="1">Belongs to the glycosyltransferase group 1 family. Glycosyltransferase 4 subfamily.</text>
</comment>
<dbReference type="GO" id="GO:0016757">
    <property type="term" value="F:glycosyltransferase activity"/>
    <property type="evidence" value="ECO:0007669"/>
    <property type="project" value="UniProtKB-KW"/>
</dbReference>